<dbReference type="Gene3D" id="2.60.40.10">
    <property type="entry name" value="Immunoglobulins"/>
    <property type="match status" value="2"/>
</dbReference>
<proteinExistence type="predicted"/>
<dbReference type="Proteomes" id="UP000065822">
    <property type="component" value="Chromosome"/>
</dbReference>
<dbReference type="Gene3D" id="2.60.120.260">
    <property type="entry name" value="Galactose-binding domain-like"/>
    <property type="match status" value="1"/>
</dbReference>
<evidence type="ECO:0000313" key="2">
    <source>
        <dbReference type="EMBL" id="SNV08004.1"/>
    </source>
</evidence>
<gene>
    <name evidence="1" type="ORF">AXF12_03885</name>
    <name evidence="2" type="ORF">SAMEA44541418_00959</name>
</gene>
<dbReference type="EMBL" id="LT906449">
    <property type="protein sequence ID" value="SNV08004.1"/>
    <property type="molecule type" value="Genomic_DNA"/>
</dbReference>
<evidence type="ECO:0000313" key="3">
    <source>
        <dbReference type="Proteomes" id="UP000065822"/>
    </source>
</evidence>
<dbReference type="PROSITE" id="PS51257">
    <property type="entry name" value="PROKAR_LIPOPROTEIN"/>
    <property type="match status" value="1"/>
</dbReference>
<dbReference type="AlphaFoldDB" id="A0AAX2GX08"/>
<dbReference type="InterPro" id="IPR013783">
    <property type="entry name" value="Ig-like_fold"/>
</dbReference>
<reference evidence="2 4" key="2">
    <citation type="submission" date="2017-06" db="EMBL/GenBank/DDBJ databases">
        <authorList>
            <consortium name="Pathogen Informatics"/>
        </authorList>
    </citation>
    <scope>NUCLEOTIDE SEQUENCE [LARGE SCALE GENOMIC DNA]</scope>
    <source>
        <strain evidence="2 4">NCTC12947</strain>
    </source>
</reference>
<keyword evidence="3" id="KW-1185">Reference proteome</keyword>
<evidence type="ECO:0000313" key="4">
    <source>
        <dbReference type="Proteomes" id="UP000215539"/>
    </source>
</evidence>
<dbReference type="SUPFAM" id="SSF49785">
    <property type="entry name" value="Galactose-binding domain-like"/>
    <property type="match status" value="1"/>
</dbReference>
<name>A0AAX2GX08_9FLAO</name>
<evidence type="ECO:0000313" key="1">
    <source>
        <dbReference type="EMBL" id="AMD84732.1"/>
    </source>
</evidence>
<dbReference type="EMBL" id="CP014227">
    <property type="protein sequence ID" value="AMD84732.1"/>
    <property type="molecule type" value="Genomic_DNA"/>
</dbReference>
<dbReference type="Proteomes" id="UP000215539">
    <property type="component" value="Chromosome 1"/>
</dbReference>
<protein>
    <submittedName>
        <fullName evidence="1 2">PKD domain</fullName>
    </submittedName>
</protein>
<dbReference type="KEGG" id="chg:AXF12_03885"/>
<dbReference type="SUPFAM" id="SSF49299">
    <property type="entry name" value="PKD domain"/>
    <property type="match status" value="1"/>
</dbReference>
<reference evidence="1 3" key="1">
    <citation type="submission" date="2016-02" db="EMBL/GenBank/DDBJ databases">
        <authorList>
            <person name="Holder M.E."/>
            <person name="Ajami N.J."/>
            <person name="Petrosino J.F."/>
        </authorList>
    </citation>
    <scope>NUCLEOTIDE SEQUENCE [LARGE SCALE GENOMIC DNA]</scope>
    <source>
        <strain evidence="1 3">CCUG 32990</strain>
    </source>
</reference>
<dbReference type="CDD" id="cd00146">
    <property type="entry name" value="PKD"/>
    <property type="match status" value="1"/>
</dbReference>
<dbReference type="RefSeq" id="WP_066428492.1">
    <property type="nucleotide sequence ID" value="NZ_CP014227.1"/>
</dbReference>
<sequence length="519" mass="55930">MKSLRYIYTALLCFTLIACKDDFGDTDLLSNDVAPKDVVATFKVKQDNSGEVTIVPTATGAVLYQIYFGDSTTTPTTVKVGEAATHTYAEGKYNVKVIAQSLSGKQTELIQPLEVSFNAPGDLKVKITNDTSVSKKVNVTATATYGITFDVYFGEKADEKPVSGNIGSTISHVYAAVGTYTITVEVKGAGSATTKYTQAVQVTALSQPTASAATPPARYAADVVSIFSNSYTNLSGTDFNPNWGQATQYTAFALSGNDMLQYAKLNYQGIQFANATDLTAMQYLHLDVWASGVNSLEIFLISKSGGAATEKKVTKTLKAEQWLSIDIPLTDYTSQGLTVDDIHQIKLVGDPAGGTVFIDNLYFYRKSNSVLVENFEGTAPALTSFGGMADAKVVSNPDASGANTTKKVVQFTKTAGAETWAGTFFETSALKELPTYSKLHLMAYSPKKGVKVLVKLEGSDSSINHEVSATTTAENTWEELTFDFSKAPQAEYLKVVVFFDFGNQGDGTTYYYDEIKLTK</sequence>
<dbReference type="InterPro" id="IPR035986">
    <property type="entry name" value="PKD_dom_sf"/>
</dbReference>
<organism evidence="2 4">
    <name type="scientific">Capnocytophaga haemolytica</name>
    <dbReference type="NCBI Taxonomy" id="45243"/>
    <lineage>
        <taxon>Bacteria</taxon>
        <taxon>Pseudomonadati</taxon>
        <taxon>Bacteroidota</taxon>
        <taxon>Flavobacteriia</taxon>
        <taxon>Flavobacteriales</taxon>
        <taxon>Flavobacteriaceae</taxon>
        <taxon>Capnocytophaga</taxon>
    </lineage>
</organism>
<dbReference type="InterPro" id="IPR008979">
    <property type="entry name" value="Galactose-bd-like_sf"/>
</dbReference>
<dbReference type="Gene3D" id="2.60.120.430">
    <property type="entry name" value="Galactose-binding lectin"/>
    <property type="match status" value="1"/>
</dbReference>
<accession>A0AAX2GX08</accession>